<comment type="caution">
    <text evidence="2">The sequence shown here is derived from an EMBL/GenBank/DDBJ whole genome shotgun (WGS) entry which is preliminary data.</text>
</comment>
<evidence type="ECO:0000259" key="1">
    <source>
        <dbReference type="Pfam" id="PF13304"/>
    </source>
</evidence>
<proteinExistence type="predicted"/>
<reference evidence="2 3" key="1">
    <citation type="submission" date="2014-02" db="EMBL/GenBank/DDBJ databases">
        <title>The small core and large imbalanced accessory genome model reveals a collaborative survival strategy of Sorangium cellulosum strains in nature.</title>
        <authorList>
            <person name="Han K."/>
            <person name="Peng R."/>
            <person name="Blom J."/>
            <person name="Li Y.-Z."/>
        </authorList>
    </citation>
    <scope>NUCLEOTIDE SEQUENCE [LARGE SCALE GENOMIC DNA]</scope>
    <source>
        <strain evidence="2 3">So0157-25</strain>
    </source>
</reference>
<dbReference type="Gene3D" id="3.40.50.300">
    <property type="entry name" value="P-loop containing nucleotide triphosphate hydrolases"/>
    <property type="match status" value="2"/>
</dbReference>
<gene>
    <name evidence="2" type="ORF">BE08_33005</name>
</gene>
<dbReference type="GO" id="GO:0016887">
    <property type="term" value="F:ATP hydrolysis activity"/>
    <property type="evidence" value="ECO:0007669"/>
    <property type="project" value="InterPro"/>
</dbReference>
<dbReference type="SUPFAM" id="SSF52540">
    <property type="entry name" value="P-loop containing nucleoside triphosphate hydrolases"/>
    <property type="match status" value="1"/>
</dbReference>
<dbReference type="Pfam" id="PF13304">
    <property type="entry name" value="AAA_21"/>
    <property type="match status" value="1"/>
</dbReference>
<dbReference type="PANTHER" id="PTHR32182">
    <property type="entry name" value="DNA REPLICATION AND REPAIR PROTEIN RECF"/>
    <property type="match status" value="1"/>
</dbReference>
<name>A0A150P278_SORCE</name>
<evidence type="ECO:0000313" key="3">
    <source>
        <dbReference type="Proteomes" id="UP000075420"/>
    </source>
</evidence>
<organism evidence="2 3">
    <name type="scientific">Sorangium cellulosum</name>
    <name type="common">Polyangium cellulosum</name>
    <dbReference type="NCBI Taxonomy" id="56"/>
    <lineage>
        <taxon>Bacteria</taxon>
        <taxon>Pseudomonadati</taxon>
        <taxon>Myxococcota</taxon>
        <taxon>Polyangia</taxon>
        <taxon>Polyangiales</taxon>
        <taxon>Polyangiaceae</taxon>
        <taxon>Sorangium</taxon>
    </lineage>
</organism>
<dbReference type="GO" id="GO:0005524">
    <property type="term" value="F:ATP binding"/>
    <property type="evidence" value="ECO:0007669"/>
    <property type="project" value="InterPro"/>
</dbReference>
<protein>
    <recommendedName>
        <fullName evidence="1">ATPase AAA-type core domain-containing protein</fullName>
    </recommendedName>
</protein>
<dbReference type="GO" id="GO:0000731">
    <property type="term" value="P:DNA synthesis involved in DNA repair"/>
    <property type="evidence" value="ECO:0007669"/>
    <property type="project" value="TreeGrafter"/>
</dbReference>
<dbReference type="InterPro" id="IPR003959">
    <property type="entry name" value="ATPase_AAA_core"/>
</dbReference>
<dbReference type="PANTHER" id="PTHR32182:SF25">
    <property type="entry name" value="SLR1056 PROTEIN"/>
    <property type="match status" value="1"/>
</dbReference>
<dbReference type="PIRSF" id="PIRSF029347">
    <property type="entry name" value="RecF"/>
    <property type="match status" value="1"/>
</dbReference>
<accession>A0A150P278</accession>
<evidence type="ECO:0000313" key="2">
    <source>
        <dbReference type="EMBL" id="KYF49443.1"/>
    </source>
</evidence>
<dbReference type="InterPro" id="IPR027417">
    <property type="entry name" value="P-loop_NTPase"/>
</dbReference>
<dbReference type="Proteomes" id="UP000075420">
    <property type="component" value="Unassembled WGS sequence"/>
</dbReference>
<dbReference type="InterPro" id="IPR014555">
    <property type="entry name" value="RecF-like"/>
</dbReference>
<dbReference type="AlphaFoldDB" id="A0A150P278"/>
<sequence>MLEKIRIKGFRALKDVEISLPPGKPLVLIGENASGKSTILDGVAMICAAAGGRAGRAILDRGGWAAVAWAGTSTEIELLVRFSRQSPVFQKEGAPVEYMIRFGSARASPTVLDEEVRVYKNGLDQRPLIALKGGAASWAANVQTGKNDVLAPVESDSSMLTNSSLAAISDELRYPTPMHVKEALQSIAFYPSFALGAAPDGAEGAHEPIGARPVERTRRIKRSGRDLVNALHTLSQEYPDTWSALLADLDAVFPWCEEIRFPPGPGRGVITLTWRDKRSGATLYLDDMSEGMRVYLALLAALHAPDNPALIAFDEPERSLHPGAMRRLVKVMESRAERTPILAATHADRLLDHLEDPAASLGITRFSSDAGVTVETLDGDLLDAWLKEYSLSELRARGMLEAPPQEGTSAS</sequence>
<dbReference type="EMBL" id="JELY01003358">
    <property type="protein sequence ID" value="KYF49443.1"/>
    <property type="molecule type" value="Genomic_DNA"/>
</dbReference>
<feature type="domain" description="ATPase AAA-type core" evidence="1">
    <location>
        <begin position="27"/>
        <end position="352"/>
    </location>
</feature>
<dbReference type="GO" id="GO:0006302">
    <property type="term" value="P:double-strand break repair"/>
    <property type="evidence" value="ECO:0007669"/>
    <property type="project" value="TreeGrafter"/>
</dbReference>